<feature type="active site" evidence="17">
    <location>
        <position position="189"/>
    </location>
</feature>
<keyword evidence="13 17" id="KW-0560">Oxidoreductase</keyword>
<keyword evidence="10 17" id="KW-0521">NADP</keyword>
<name>A0A516G8A9_9MICO</name>
<evidence type="ECO:0000256" key="13">
    <source>
        <dbReference type="ARBA" id="ARBA00023002"/>
    </source>
</evidence>
<comment type="subcellular location">
    <subcellularLocation>
        <location evidence="3 17">Cytoplasm</location>
    </subcellularLocation>
</comment>
<comment type="catalytic activity">
    <reaction evidence="16 17">
        <text>UDP-N-acetyl-alpha-D-muramate + NADP(+) = UDP-N-acetyl-3-O-(1-carboxyvinyl)-alpha-D-glucosamine + NADPH + H(+)</text>
        <dbReference type="Rhea" id="RHEA:12248"/>
        <dbReference type="ChEBI" id="CHEBI:15378"/>
        <dbReference type="ChEBI" id="CHEBI:57783"/>
        <dbReference type="ChEBI" id="CHEBI:58349"/>
        <dbReference type="ChEBI" id="CHEBI:68483"/>
        <dbReference type="ChEBI" id="CHEBI:70757"/>
        <dbReference type="EC" id="1.3.1.98"/>
    </reaction>
</comment>
<keyword evidence="9 17" id="KW-0274">FAD</keyword>
<dbReference type="Gene3D" id="3.90.78.10">
    <property type="entry name" value="UDP-N-acetylenolpyruvoylglucosamine reductase, C-terminal domain"/>
    <property type="match status" value="1"/>
</dbReference>
<feature type="active site" evidence="17">
    <location>
        <position position="384"/>
    </location>
</feature>
<comment type="cofactor">
    <cofactor evidence="1 17">
        <name>FAD</name>
        <dbReference type="ChEBI" id="CHEBI:57692"/>
    </cofactor>
</comment>
<dbReference type="EMBL" id="CP041616">
    <property type="protein sequence ID" value="QDO87764.1"/>
    <property type="molecule type" value="Genomic_DNA"/>
</dbReference>
<evidence type="ECO:0000256" key="2">
    <source>
        <dbReference type="ARBA" id="ARBA00003921"/>
    </source>
</evidence>
<dbReference type="GO" id="GO:0005829">
    <property type="term" value="C:cytosol"/>
    <property type="evidence" value="ECO:0007669"/>
    <property type="project" value="TreeGrafter"/>
</dbReference>
<dbReference type="PANTHER" id="PTHR21071">
    <property type="entry name" value="UDP-N-ACETYLENOLPYRUVOYLGLUCOSAMINE REDUCTASE"/>
    <property type="match status" value="1"/>
</dbReference>
<gene>
    <name evidence="17" type="primary">murB</name>
    <name evidence="20" type="ORF">FNH13_04905</name>
</gene>
<reference evidence="20 21" key="1">
    <citation type="submission" date="2019-07" db="EMBL/GenBank/DDBJ databases">
        <title>complete genome sequencing of Ornithinimicrobium sp. H23M54.</title>
        <authorList>
            <person name="Bae J.-W."/>
            <person name="Lee S.-Y."/>
        </authorList>
    </citation>
    <scope>NUCLEOTIDE SEQUENCE [LARGE SCALE GENOMIC DNA]</scope>
    <source>
        <strain evidence="20 21">H23M54</strain>
    </source>
</reference>
<dbReference type="Pfam" id="PF01565">
    <property type="entry name" value="FAD_binding_4"/>
    <property type="match status" value="1"/>
</dbReference>
<dbReference type="HAMAP" id="MF_00037">
    <property type="entry name" value="MurB"/>
    <property type="match status" value="1"/>
</dbReference>
<dbReference type="PROSITE" id="PS51387">
    <property type="entry name" value="FAD_PCMH"/>
    <property type="match status" value="1"/>
</dbReference>
<evidence type="ECO:0000256" key="9">
    <source>
        <dbReference type="ARBA" id="ARBA00022827"/>
    </source>
</evidence>
<evidence type="ECO:0000256" key="10">
    <source>
        <dbReference type="ARBA" id="ARBA00022857"/>
    </source>
</evidence>
<dbReference type="InterPro" id="IPR016169">
    <property type="entry name" value="FAD-bd_PCMH_sub2"/>
</dbReference>
<evidence type="ECO:0000256" key="7">
    <source>
        <dbReference type="ARBA" id="ARBA00022618"/>
    </source>
</evidence>
<feature type="region of interest" description="Disordered" evidence="18">
    <location>
        <begin position="1"/>
        <end position="20"/>
    </location>
</feature>
<dbReference type="OrthoDB" id="9804753at2"/>
<accession>A0A516G8A9</accession>
<dbReference type="InterPro" id="IPR036318">
    <property type="entry name" value="FAD-bd_PCMH-like_sf"/>
</dbReference>
<keyword evidence="12 17" id="KW-0573">Peptidoglycan synthesis</keyword>
<dbReference type="EC" id="1.3.1.98" evidence="17"/>
<dbReference type="GO" id="GO:0051301">
    <property type="term" value="P:cell division"/>
    <property type="evidence" value="ECO:0007669"/>
    <property type="project" value="UniProtKB-KW"/>
</dbReference>
<keyword evidence="21" id="KW-1185">Reference proteome</keyword>
<comment type="function">
    <text evidence="2 17">Cell wall formation.</text>
</comment>
<evidence type="ECO:0000256" key="11">
    <source>
        <dbReference type="ARBA" id="ARBA00022960"/>
    </source>
</evidence>
<dbReference type="PANTHER" id="PTHR21071:SF4">
    <property type="entry name" value="UDP-N-ACETYLENOLPYRUVOYLGLUCOSAMINE REDUCTASE"/>
    <property type="match status" value="1"/>
</dbReference>
<dbReference type="AlphaFoldDB" id="A0A516G8A9"/>
<dbReference type="NCBIfam" id="NF010478">
    <property type="entry name" value="PRK13903.1"/>
    <property type="match status" value="1"/>
</dbReference>
<dbReference type="GO" id="GO:0008360">
    <property type="term" value="P:regulation of cell shape"/>
    <property type="evidence" value="ECO:0007669"/>
    <property type="project" value="UniProtKB-KW"/>
</dbReference>
<protein>
    <recommendedName>
        <fullName evidence="17">UDP-N-acetylenolpyruvoylglucosamine reductase</fullName>
        <ecNumber evidence="17">1.3.1.98</ecNumber>
    </recommendedName>
    <alternativeName>
        <fullName evidence="17">UDP-N-acetylmuramate dehydrogenase</fullName>
    </alternativeName>
</protein>
<evidence type="ECO:0000256" key="1">
    <source>
        <dbReference type="ARBA" id="ARBA00001974"/>
    </source>
</evidence>
<dbReference type="GO" id="GO:0009252">
    <property type="term" value="P:peptidoglycan biosynthetic process"/>
    <property type="evidence" value="ECO:0007669"/>
    <property type="project" value="UniProtKB-UniRule"/>
</dbReference>
<comment type="pathway">
    <text evidence="4 17">Cell wall biogenesis; peptidoglycan biosynthesis.</text>
</comment>
<dbReference type="InterPro" id="IPR016166">
    <property type="entry name" value="FAD-bd_PCMH"/>
</dbReference>
<dbReference type="Gene3D" id="3.30.465.10">
    <property type="match status" value="1"/>
</dbReference>
<dbReference type="InterPro" id="IPR003170">
    <property type="entry name" value="MurB"/>
</dbReference>
<dbReference type="InterPro" id="IPR011601">
    <property type="entry name" value="MurB_C"/>
</dbReference>
<evidence type="ECO:0000256" key="12">
    <source>
        <dbReference type="ARBA" id="ARBA00022984"/>
    </source>
</evidence>
<dbReference type="UniPathway" id="UPA00219"/>
<dbReference type="RefSeq" id="WP_143782441.1">
    <property type="nucleotide sequence ID" value="NZ_CP041616.1"/>
</dbReference>
<feature type="domain" description="FAD-binding PCMH-type" evidence="19">
    <location>
        <begin position="40"/>
        <end position="223"/>
    </location>
</feature>
<keyword evidence="14 17" id="KW-0131">Cell cycle</keyword>
<dbReference type="GO" id="GO:0008762">
    <property type="term" value="F:UDP-N-acetylmuramate dehydrogenase activity"/>
    <property type="evidence" value="ECO:0007669"/>
    <property type="project" value="UniProtKB-UniRule"/>
</dbReference>
<evidence type="ECO:0000256" key="8">
    <source>
        <dbReference type="ARBA" id="ARBA00022630"/>
    </source>
</evidence>
<dbReference type="InterPro" id="IPR006094">
    <property type="entry name" value="Oxid_FAD_bind_N"/>
</dbReference>
<dbReference type="Proteomes" id="UP000315395">
    <property type="component" value="Chromosome"/>
</dbReference>
<evidence type="ECO:0000256" key="15">
    <source>
        <dbReference type="ARBA" id="ARBA00023316"/>
    </source>
</evidence>
<keyword evidence="7 17" id="KW-0132">Cell division</keyword>
<dbReference type="SUPFAM" id="SSF56194">
    <property type="entry name" value="Uridine diphospho-N-Acetylenolpyruvylglucosamine reductase, MurB, C-terminal domain"/>
    <property type="match status" value="1"/>
</dbReference>
<evidence type="ECO:0000313" key="20">
    <source>
        <dbReference type="EMBL" id="QDO87764.1"/>
    </source>
</evidence>
<dbReference type="KEGG" id="orz:FNH13_04905"/>
<evidence type="ECO:0000256" key="5">
    <source>
        <dbReference type="ARBA" id="ARBA00010485"/>
    </source>
</evidence>
<dbReference type="InterPro" id="IPR016167">
    <property type="entry name" value="FAD-bd_PCMH_sub1"/>
</dbReference>
<evidence type="ECO:0000256" key="4">
    <source>
        <dbReference type="ARBA" id="ARBA00004752"/>
    </source>
</evidence>
<evidence type="ECO:0000256" key="16">
    <source>
        <dbReference type="ARBA" id="ARBA00048914"/>
    </source>
</evidence>
<keyword evidence="6 17" id="KW-0963">Cytoplasm</keyword>
<evidence type="ECO:0000256" key="6">
    <source>
        <dbReference type="ARBA" id="ARBA00022490"/>
    </source>
</evidence>
<evidence type="ECO:0000256" key="14">
    <source>
        <dbReference type="ARBA" id="ARBA00023306"/>
    </source>
</evidence>
<dbReference type="Pfam" id="PF02873">
    <property type="entry name" value="MurB_C"/>
    <property type="match status" value="1"/>
</dbReference>
<proteinExistence type="inferred from homology"/>
<dbReference type="GO" id="GO:0071555">
    <property type="term" value="P:cell wall organization"/>
    <property type="evidence" value="ECO:0007669"/>
    <property type="project" value="UniProtKB-KW"/>
</dbReference>
<feature type="active site" description="Proton donor" evidence="17">
    <location>
        <position position="278"/>
    </location>
</feature>
<evidence type="ECO:0000313" key="21">
    <source>
        <dbReference type="Proteomes" id="UP000315395"/>
    </source>
</evidence>
<evidence type="ECO:0000256" key="18">
    <source>
        <dbReference type="SAM" id="MobiDB-lite"/>
    </source>
</evidence>
<comment type="similarity">
    <text evidence="5 17">Belongs to the MurB family.</text>
</comment>
<organism evidence="20 21">
    <name type="scientific">Ornithinimicrobium ciconiae</name>
    <dbReference type="NCBI Taxonomy" id="2594265"/>
    <lineage>
        <taxon>Bacteria</taxon>
        <taxon>Bacillati</taxon>
        <taxon>Actinomycetota</taxon>
        <taxon>Actinomycetes</taxon>
        <taxon>Micrococcales</taxon>
        <taxon>Ornithinimicrobiaceae</taxon>
        <taxon>Ornithinimicrobium</taxon>
    </lineage>
</organism>
<dbReference type="GO" id="GO:0071949">
    <property type="term" value="F:FAD binding"/>
    <property type="evidence" value="ECO:0007669"/>
    <property type="project" value="InterPro"/>
</dbReference>
<dbReference type="InterPro" id="IPR036635">
    <property type="entry name" value="MurB_C_sf"/>
</dbReference>
<dbReference type="SUPFAM" id="SSF56176">
    <property type="entry name" value="FAD-binding/transporter-associated domain-like"/>
    <property type="match status" value="1"/>
</dbReference>
<sequence length="392" mass="40648">MTSAPGRPTGGSDTHDAQVRSLPTGAPAYETLAELTTMRVGGPPHRFVAATTETELIEAVREADEAGEPLLVVGGGSNLLVADAGFAGTVVLVRTTGIEVPDASACGGVTATVAAGETWDDVVAHACEQGWSGIEALSGIPGATGATPVQNVGAYGQEVAQTIASVRVWDRTEQRVRTMFAADLAFSYRHSVLKDSMVGPQAPAGAVTPRHIVLSVTFSLRPTELSQPVGYAALADGLGVELGARVPLGEAREAVLAQRRNRGMVLDPADHDTWSCGSFFTNPILPAGEYAELVTCAAAHLGPDGPVPPRFPAAEGTVKTSAAWLIDKAGFSKGHRMPGPAALSTKHTLALTNRGSARAEDVLDLAREVRDGVREVFGVTLVNEPVLVGLEL</sequence>
<evidence type="ECO:0000256" key="17">
    <source>
        <dbReference type="HAMAP-Rule" id="MF_00037"/>
    </source>
</evidence>
<evidence type="ECO:0000256" key="3">
    <source>
        <dbReference type="ARBA" id="ARBA00004496"/>
    </source>
</evidence>
<dbReference type="Gene3D" id="3.30.43.10">
    <property type="entry name" value="Uridine Diphospho-n-acetylenolpyruvylglucosamine Reductase, domain 2"/>
    <property type="match status" value="1"/>
</dbReference>
<keyword evidence="8 17" id="KW-0285">Flavoprotein</keyword>
<keyword evidence="11 17" id="KW-0133">Cell shape</keyword>
<keyword evidence="15 17" id="KW-0961">Cell wall biogenesis/degradation</keyword>
<evidence type="ECO:0000259" key="19">
    <source>
        <dbReference type="PROSITE" id="PS51387"/>
    </source>
</evidence>